<keyword evidence="1" id="KW-0479">Metal-binding</keyword>
<evidence type="ECO:0000313" key="6">
    <source>
        <dbReference type="Proteomes" id="UP001500339"/>
    </source>
</evidence>
<proteinExistence type="predicted"/>
<feature type="transmembrane region" description="Helical" evidence="3">
    <location>
        <begin position="226"/>
        <end position="247"/>
    </location>
</feature>
<evidence type="ECO:0000256" key="2">
    <source>
        <dbReference type="SAM" id="MobiDB-lite"/>
    </source>
</evidence>
<accession>A0ABN1J6F7</accession>
<dbReference type="PANTHER" id="PTHR42208:SF1">
    <property type="entry name" value="HEAVY METAL TRANSPORTER"/>
    <property type="match status" value="1"/>
</dbReference>
<comment type="caution">
    <text evidence="5">The sequence shown here is derived from an EMBL/GenBank/DDBJ whole genome shotgun (WGS) entry which is preliminary data.</text>
</comment>
<dbReference type="Pfam" id="PF00403">
    <property type="entry name" value="HMA"/>
    <property type="match status" value="1"/>
</dbReference>
<dbReference type="InterPro" id="IPR006121">
    <property type="entry name" value="HMA_dom"/>
</dbReference>
<dbReference type="InterPro" id="IPR017969">
    <property type="entry name" value="Heavy-metal-associated_CS"/>
</dbReference>
<dbReference type="Gene3D" id="2.60.40.420">
    <property type="entry name" value="Cupredoxins - blue copper proteins"/>
    <property type="match status" value="1"/>
</dbReference>
<keyword evidence="3" id="KW-0472">Membrane</keyword>
<evidence type="ECO:0000256" key="1">
    <source>
        <dbReference type="ARBA" id="ARBA00022723"/>
    </source>
</evidence>
<dbReference type="EMBL" id="BAAACF010000012">
    <property type="protein sequence ID" value="GAA0730144.1"/>
    <property type="molecule type" value="Genomic_DNA"/>
</dbReference>
<dbReference type="PROSITE" id="PS50846">
    <property type="entry name" value="HMA_2"/>
    <property type="match status" value="1"/>
</dbReference>
<dbReference type="InterPro" id="IPR036163">
    <property type="entry name" value="HMA_dom_sf"/>
</dbReference>
<dbReference type="RefSeq" id="WP_343771163.1">
    <property type="nucleotide sequence ID" value="NZ_BAAACF010000012.1"/>
</dbReference>
<dbReference type="InterPro" id="IPR039447">
    <property type="entry name" value="UreH-like_TM_dom"/>
</dbReference>
<feature type="transmembrane region" description="Helical" evidence="3">
    <location>
        <begin position="259"/>
        <end position="281"/>
    </location>
</feature>
<dbReference type="Gene3D" id="3.30.70.100">
    <property type="match status" value="1"/>
</dbReference>
<gene>
    <name evidence="5" type="ORF">GCM10008905_31070</name>
</gene>
<protein>
    <submittedName>
        <fullName evidence="5">Sulfite exporter TauE/SafE family protein</fullName>
    </submittedName>
</protein>
<sequence>MSIKKEKIKVFDMTCTSCETRVERAITKLDGVLNAKVSYSEQSAEVVYDSDLCDITKIKAAIKSAGYTVESPNNYNSLGILIMVAAVILLGINTSGFDMEAKLNNASYAVLFVVGLLTSIHCVGMCGGIMLSQSLSKESSTKFDAIKPSILYNLGRVVSYTILGGIIGALGSVFSLTITTKAILQIFAGGFMIIMGFNMAGFSLFRKLHFKLPATACKAKNKSGSPFIVGILNGLMPCGPLQTMQLFALGTGSAVKGALSMFVFSIGTVPLMLTFGALSGLLSKGYTKKILKFSGVLIIVLGIIMGNRGFVLAGIDINPLTALTTPSRTSSSENVAKATIKDGVQIINMTASNKGYTPNAFYVQKGIPVKWIINGEQINSCNNAIVAQSLDIEKKIKSGENIIEFTPGDKDINFSCWMGMIRGVIKVVDKLEDVDTSKPDPSLPPPSTGPSCCAGPVSEESSNSSIYSDITTTPTETLVSKAEVLKEYQSVKFKGSGYELQPLIVVTGNSTKTKLTFDLNAFDNAEGEYLIIDATTGNTITSFTGKKGMNEIEFNPKKVGGYAIIKGDSVLGIIEVVDDLNGTDIQTVRDKYLE</sequence>
<keyword evidence="3" id="KW-0812">Transmembrane</keyword>
<feature type="transmembrane region" description="Helical" evidence="3">
    <location>
        <begin position="108"/>
        <end position="131"/>
    </location>
</feature>
<reference evidence="5 6" key="1">
    <citation type="journal article" date="2019" name="Int. J. Syst. Evol. Microbiol.">
        <title>The Global Catalogue of Microorganisms (GCM) 10K type strain sequencing project: providing services to taxonomists for standard genome sequencing and annotation.</title>
        <authorList>
            <consortium name="The Broad Institute Genomics Platform"/>
            <consortium name="The Broad Institute Genome Sequencing Center for Infectious Disease"/>
            <person name="Wu L."/>
            <person name="Ma J."/>
        </authorList>
    </citation>
    <scope>NUCLEOTIDE SEQUENCE [LARGE SCALE GENOMIC DNA]</scope>
    <source>
        <strain evidence="5 6">JCM 1405</strain>
    </source>
</reference>
<dbReference type="CDD" id="cd00371">
    <property type="entry name" value="HMA"/>
    <property type="match status" value="1"/>
</dbReference>
<dbReference type="Pfam" id="PF13386">
    <property type="entry name" value="DsbD_2"/>
    <property type="match status" value="1"/>
</dbReference>
<evidence type="ECO:0000259" key="4">
    <source>
        <dbReference type="PROSITE" id="PS50846"/>
    </source>
</evidence>
<dbReference type="InterPro" id="IPR008972">
    <property type="entry name" value="Cupredoxin"/>
</dbReference>
<feature type="domain" description="HMA" evidence="4">
    <location>
        <begin position="4"/>
        <end position="70"/>
    </location>
</feature>
<name>A0ABN1J6F7_9CLOT</name>
<organism evidence="5 6">
    <name type="scientific">Clostridium malenominatum</name>
    <dbReference type="NCBI Taxonomy" id="1539"/>
    <lineage>
        <taxon>Bacteria</taxon>
        <taxon>Bacillati</taxon>
        <taxon>Bacillota</taxon>
        <taxon>Clostridia</taxon>
        <taxon>Eubacteriales</taxon>
        <taxon>Clostridiaceae</taxon>
        <taxon>Clostridium</taxon>
    </lineage>
</organism>
<keyword evidence="6" id="KW-1185">Reference proteome</keyword>
<feature type="compositionally biased region" description="Low complexity" evidence="2">
    <location>
        <begin position="458"/>
        <end position="468"/>
    </location>
</feature>
<dbReference type="SUPFAM" id="SSF55008">
    <property type="entry name" value="HMA, heavy metal-associated domain"/>
    <property type="match status" value="1"/>
</dbReference>
<keyword evidence="3" id="KW-1133">Transmembrane helix</keyword>
<dbReference type="PROSITE" id="PS01047">
    <property type="entry name" value="HMA_1"/>
    <property type="match status" value="1"/>
</dbReference>
<feature type="transmembrane region" description="Helical" evidence="3">
    <location>
        <begin position="151"/>
        <end position="176"/>
    </location>
</feature>
<feature type="region of interest" description="Disordered" evidence="2">
    <location>
        <begin position="435"/>
        <end position="468"/>
    </location>
</feature>
<feature type="transmembrane region" description="Helical" evidence="3">
    <location>
        <begin position="78"/>
        <end position="96"/>
    </location>
</feature>
<evidence type="ECO:0000313" key="5">
    <source>
        <dbReference type="EMBL" id="GAA0730144.1"/>
    </source>
</evidence>
<evidence type="ECO:0000256" key="3">
    <source>
        <dbReference type="SAM" id="Phobius"/>
    </source>
</evidence>
<feature type="transmembrane region" description="Helical" evidence="3">
    <location>
        <begin position="293"/>
        <end position="315"/>
    </location>
</feature>
<dbReference type="Proteomes" id="UP001500339">
    <property type="component" value="Unassembled WGS sequence"/>
</dbReference>
<feature type="transmembrane region" description="Helical" evidence="3">
    <location>
        <begin position="182"/>
        <end position="205"/>
    </location>
</feature>
<dbReference type="PANTHER" id="PTHR42208">
    <property type="entry name" value="HEAVY METAL TRANSPORTER-RELATED"/>
    <property type="match status" value="1"/>
</dbReference>